<gene>
    <name evidence="2" type="ORF">PYX00_007048</name>
</gene>
<dbReference type="EMBL" id="JARGDH010000004">
    <property type="protein sequence ID" value="KAL0269243.1"/>
    <property type="molecule type" value="Genomic_DNA"/>
</dbReference>
<sequence>MAYKLVLVLALFAMAEAGFVSTQTGYNPYDNPYAPTPSPAQLQQQADLIRAQQRKINLLLQNQQNQQYNPYNKYDPRNNQNGYLPPAYAYSYSQPQYTHRYPASAYAHRYASPTNAQSIYQTQNNPQIYTTTPSPYRQQQSYYNPAAAAQLAQLYRNPHAY</sequence>
<feature type="signal peptide" evidence="1">
    <location>
        <begin position="1"/>
        <end position="17"/>
    </location>
</feature>
<proteinExistence type="predicted"/>
<accession>A0AAW2HHB2</accession>
<evidence type="ECO:0000256" key="1">
    <source>
        <dbReference type="SAM" id="SignalP"/>
    </source>
</evidence>
<keyword evidence="1" id="KW-0732">Signal</keyword>
<name>A0AAW2HHB2_9NEOP</name>
<dbReference type="AlphaFoldDB" id="A0AAW2HHB2"/>
<protein>
    <submittedName>
        <fullName evidence="2">Uncharacterized protein</fullName>
    </submittedName>
</protein>
<evidence type="ECO:0000313" key="2">
    <source>
        <dbReference type="EMBL" id="KAL0269243.1"/>
    </source>
</evidence>
<feature type="chain" id="PRO_5043777703" evidence="1">
    <location>
        <begin position="18"/>
        <end position="161"/>
    </location>
</feature>
<comment type="caution">
    <text evidence="2">The sequence shown here is derived from an EMBL/GenBank/DDBJ whole genome shotgun (WGS) entry which is preliminary data.</text>
</comment>
<reference evidence="2" key="1">
    <citation type="journal article" date="2024" name="Gigascience">
        <title>Chromosome-level genome of the poultry shaft louse Menopon gallinae provides insight into the host-switching and adaptive evolution of parasitic lice.</title>
        <authorList>
            <person name="Xu Y."/>
            <person name="Ma L."/>
            <person name="Liu S."/>
            <person name="Liang Y."/>
            <person name="Liu Q."/>
            <person name="He Z."/>
            <person name="Tian L."/>
            <person name="Duan Y."/>
            <person name="Cai W."/>
            <person name="Li H."/>
            <person name="Song F."/>
        </authorList>
    </citation>
    <scope>NUCLEOTIDE SEQUENCE</scope>
    <source>
        <strain evidence="2">Cailab_2023a</strain>
    </source>
</reference>
<organism evidence="2">
    <name type="scientific">Menopon gallinae</name>
    <name type="common">poultry shaft louse</name>
    <dbReference type="NCBI Taxonomy" id="328185"/>
    <lineage>
        <taxon>Eukaryota</taxon>
        <taxon>Metazoa</taxon>
        <taxon>Ecdysozoa</taxon>
        <taxon>Arthropoda</taxon>
        <taxon>Hexapoda</taxon>
        <taxon>Insecta</taxon>
        <taxon>Pterygota</taxon>
        <taxon>Neoptera</taxon>
        <taxon>Paraneoptera</taxon>
        <taxon>Psocodea</taxon>
        <taxon>Troctomorpha</taxon>
        <taxon>Phthiraptera</taxon>
        <taxon>Amblycera</taxon>
        <taxon>Menoponidae</taxon>
        <taxon>Menopon</taxon>
    </lineage>
</organism>